<sequence>MYEFWDFYSQFSLVSTREKQNIKYTIDLNKIPRKGLQFRYRSPCIKISINQLSCKTSSTQRNIFAKASRHMSCNTSQNGRAALLRHKLRYVAPKKSCFPLPP</sequence>
<proteinExistence type="predicted"/>
<protein>
    <submittedName>
        <fullName evidence="1">(northern house mosquito) hypothetical protein</fullName>
    </submittedName>
</protein>
<dbReference type="AlphaFoldDB" id="A0A8D8BRC9"/>
<dbReference type="EMBL" id="HBUE01087558">
    <property type="protein sequence ID" value="CAG6480092.1"/>
    <property type="molecule type" value="Transcribed_RNA"/>
</dbReference>
<evidence type="ECO:0000313" key="1">
    <source>
        <dbReference type="EMBL" id="CAG6480092.1"/>
    </source>
</evidence>
<accession>A0A8D8BRC9</accession>
<reference evidence="1" key="1">
    <citation type="submission" date="2021-05" db="EMBL/GenBank/DDBJ databases">
        <authorList>
            <person name="Alioto T."/>
            <person name="Alioto T."/>
            <person name="Gomez Garrido J."/>
        </authorList>
    </citation>
    <scope>NUCLEOTIDE SEQUENCE</scope>
</reference>
<name>A0A8D8BRC9_CULPI</name>
<organism evidence="1">
    <name type="scientific">Culex pipiens</name>
    <name type="common">House mosquito</name>
    <dbReference type="NCBI Taxonomy" id="7175"/>
    <lineage>
        <taxon>Eukaryota</taxon>
        <taxon>Metazoa</taxon>
        <taxon>Ecdysozoa</taxon>
        <taxon>Arthropoda</taxon>
        <taxon>Hexapoda</taxon>
        <taxon>Insecta</taxon>
        <taxon>Pterygota</taxon>
        <taxon>Neoptera</taxon>
        <taxon>Endopterygota</taxon>
        <taxon>Diptera</taxon>
        <taxon>Nematocera</taxon>
        <taxon>Culicoidea</taxon>
        <taxon>Culicidae</taxon>
        <taxon>Culicinae</taxon>
        <taxon>Culicini</taxon>
        <taxon>Culex</taxon>
        <taxon>Culex</taxon>
    </lineage>
</organism>